<feature type="region of interest" description="Disordered" evidence="1">
    <location>
        <begin position="197"/>
        <end position="221"/>
    </location>
</feature>
<dbReference type="InterPro" id="IPR001739">
    <property type="entry name" value="Methyl_CpG_DNA-bd"/>
</dbReference>
<evidence type="ECO:0000313" key="4">
    <source>
        <dbReference type="Proteomes" id="UP001107558"/>
    </source>
</evidence>
<organism evidence="3 4">
    <name type="scientific">Polypedilum vanderplanki</name>
    <name type="common">Sleeping chironomid midge</name>
    <dbReference type="NCBI Taxonomy" id="319348"/>
    <lineage>
        <taxon>Eukaryota</taxon>
        <taxon>Metazoa</taxon>
        <taxon>Ecdysozoa</taxon>
        <taxon>Arthropoda</taxon>
        <taxon>Hexapoda</taxon>
        <taxon>Insecta</taxon>
        <taxon>Pterygota</taxon>
        <taxon>Neoptera</taxon>
        <taxon>Endopterygota</taxon>
        <taxon>Diptera</taxon>
        <taxon>Nematocera</taxon>
        <taxon>Chironomoidea</taxon>
        <taxon>Chironomidae</taxon>
        <taxon>Chironominae</taxon>
        <taxon>Polypedilum</taxon>
        <taxon>Polypedilum</taxon>
    </lineage>
</organism>
<dbReference type="AlphaFoldDB" id="A0A9J6BKB3"/>
<keyword evidence="4" id="KW-1185">Reference proteome</keyword>
<feature type="domain" description="MBD" evidence="2">
    <location>
        <begin position="105"/>
        <end position="180"/>
    </location>
</feature>
<comment type="caution">
    <text evidence="3">The sequence shown here is derived from an EMBL/GenBank/DDBJ whole genome shotgun (WGS) entry which is preliminary data.</text>
</comment>
<dbReference type="GO" id="GO:0010369">
    <property type="term" value="C:chromocenter"/>
    <property type="evidence" value="ECO:0007669"/>
    <property type="project" value="TreeGrafter"/>
</dbReference>
<evidence type="ECO:0000256" key="1">
    <source>
        <dbReference type="SAM" id="MobiDB-lite"/>
    </source>
</evidence>
<dbReference type="PANTHER" id="PTHR16112:SF16">
    <property type="entry name" value="SIX-BANDED, ISOFORM H"/>
    <property type="match status" value="1"/>
</dbReference>
<evidence type="ECO:0000313" key="3">
    <source>
        <dbReference type="EMBL" id="KAG5670276.1"/>
    </source>
</evidence>
<dbReference type="GO" id="GO:0003677">
    <property type="term" value="F:DNA binding"/>
    <property type="evidence" value="ECO:0007669"/>
    <property type="project" value="InterPro"/>
</dbReference>
<feature type="compositionally biased region" description="Low complexity" evidence="1">
    <location>
        <begin position="197"/>
        <end position="212"/>
    </location>
</feature>
<dbReference type="OrthoDB" id="641149at2759"/>
<dbReference type="PANTHER" id="PTHR16112">
    <property type="entry name" value="METHYL-CPG BINDING PROTEIN, DROSOPHILA"/>
    <property type="match status" value="1"/>
</dbReference>
<dbReference type="EMBL" id="JADBJN010000003">
    <property type="protein sequence ID" value="KAG5670276.1"/>
    <property type="molecule type" value="Genomic_DNA"/>
</dbReference>
<reference evidence="3" key="1">
    <citation type="submission" date="2021-03" db="EMBL/GenBank/DDBJ databases">
        <title>Chromosome level genome of the anhydrobiotic midge Polypedilum vanderplanki.</title>
        <authorList>
            <person name="Yoshida Y."/>
            <person name="Kikawada T."/>
            <person name="Gusev O."/>
        </authorList>
    </citation>
    <scope>NUCLEOTIDE SEQUENCE</scope>
    <source>
        <strain evidence="3">NIAS01</strain>
        <tissue evidence="3">Whole body or cell culture</tissue>
    </source>
</reference>
<dbReference type="GO" id="GO:0003682">
    <property type="term" value="F:chromatin binding"/>
    <property type="evidence" value="ECO:0007669"/>
    <property type="project" value="TreeGrafter"/>
</dbReference>
<dbReference type="Proteomes" id="UP001107558">
    <property type="component" value="Chromosome 3"/>
</dbReference>
<dbReference type="GO" id="GO:0005634">
    <property type="term" value="C:nucleus"/>
    <property type="evidence" value="ECO:0007669"/>
    <property type="project" value="TreeGrafter"/>
</dbReference>
<sequence>MSSVSGVKLKTNCDAVDSGSFINQVTNKNSSVTATTANNTSFNNGTKLNQSDIKIEPVSPSKISIVKQETSVNSNFQTQQQQQIQGQNISSDVQKVLKQEQELQKQLYSGANVASGWLRVNHNNKVIYISPSGIGLASLKQVKDYLLTRGTCKCGLPFPLRVELFFNFSIEVPTVPLKTQIDSIKFDPTCQHRKKLTTTNQTGNSSSNNNISGEFIDIERN</sequence>
<gene>
    <name evidence="3" type="ORF">PVAND_000553</name>
</gene>
<name>A0A9J6BKB3_POLVA</name>
<accession>A0A9J6BKB3</accession>
<evidence type="ECO:0000259" key="2">
    <source>
        <dbReference type="SMART" id="SM00391"/>
    </source>
</evidence>
<protein>
    <recommendedName>
        <fullName evidence="2">MBD domain-containing protein</fullName>
    </recommendedName>
</protein>
<dbReference type="SMART" id="SM00391">
    <property type="entry name" value="MBD"/>
    <property type="match status" value="1"/>
</dbReference>
<proteinExistence type="predicted"/>